<dbReference type="PROSITE" id="PS51482">
    <property type="entry name" value="DEGV"/>
    <property type="match status" value="1"/>
</dbReference>
<organism evidence="3 4">
    <name type="scientific">Lactococcus hircilactis</name>
    <dbReference type="NCBI Taxonomy" id="1494462"/>
    <lineage>
        <taxon>Bacteria</taxon>
        <taxon>Bacillati</taxon>
        <taxon>Bacillota</taxon>
        <taxon>Bacilli</taxon>
        <taxon>Lactobacillales</taxon>
        <taxon>Streptococcaceae</taxon>
        <taxon>Lactococcus</taxon>
    </lineage>
</organism>
<dbReference type="Gene3D" id="3.30.1180.10">
    <property type="match status" value="1"/>
</dbReference>
<dbReference type="InterPro" id="IPR043168">
    <property type="entry name" value="DegV_C"/>
</dbReference>
<reference evidence="3 4" key="1">
    <citation type="submission" date="2019-10" db="EMBL/GenBank/DDBJ databases">
        <authorList>
            <person name="Dong K."/>
        </authorList>
    </citation>
    <scope>NUCLEOTIDE SEQUENCE [LARGE SCALE GENOMIC DNA]</scope>
    <source>
        <strain evidence="3 4">DSM 28960</strain>
    </source>
</reference>
<keyword evidence="4" id="KW-1185">Reference proteome</keyword>
<comment type="function">
    <text evidence="1">May bind long-chain fatty acids, such as palmitate, and may play a role in lipid transport or fatty acid metabolism.</text>
</comment>
<dbReference type="InterPro" id="IPR003797">
    <property type="entry name" value="DegV"/>
</dbReference>
<keyword evidence="2" id="KW-0446">Lipid-binding</keyword>
<evidence type="ECO:0000313" key="3">
    <source>
        <dbReference type="EMBL" id="MQW40080.1"/>
    </source>
</evidence>
<dbReference type="Proteomes" id="UP000439550">
    <property type="component" value="Unassembled WGS sequence"/>
</dbReference>
<dbReference type="GO" id="GO:0008289">
    <property type="term" value="F:lipid binding"/>
    <property type="evidence" value="ECO:0007669"/>
    <property type="project" value="UniProtKB-KW"/>
</dbReference>
<dbReference type="RefSeq" id="WP_153496743.1">
    <property type="nucleotide sequence ID" value="NZ_CAXYUY010000003.1"/>
</dbReference>
<dbReference type="SUPFAM" id="SSF82549">
    <property type="entry name" value="DAK1/DegV-like"/>
    <property type="match status" value="1"/>
</dbReference>
<dbReference type="Gene3D" id="2.20.28.50">
    <property type="entry name" value="degv family protein"/>
    <property type="match status" value="1"/>
</dbReference>
<dbReference type="Pfam" id="PF02645">
    <property type="entry name" value="DegV"/>
    <property type="match status" value="1"/>
</dbReference>
<dbReference type="PANTHER" id="PTHR33434">
    <property type="entry name" value="DEGV DOMAIN-CONTAINING PROTEIN DR_1986-RELATED"/>
    <property type="match status" value="1"/>
</dbReference>
<name>A0A7X1ZBJ4_9LACT</name>
<dbReference type="Gene3D" id="3.40.50.10440">
    <property type="entry name" value="Dihydroxyacetone kinase, domain 1"/>
    <property type="match status" value="1"/>
</dbReference>
<sequence length="289" mass="31464">MTFKILTDSTSDLELSFTKAHEIQVLDLTVTVGNQVYTTFGEGSLKPDELLQMMQSGQSVQTSQINSGVFADTFKKYAEKSEDVLYIGFSSGLSGTFQSAVIGREMVLETFPDAKIILVDSLAAASGEGILVEQAVLLRDEGLQIDQVAMLIETLKMRVSSQFMVEDLNHLARGGRIPKAAALVGTMANIKPLLDVDAKGKLRQVSKVRGKKKAIKHLIDQTMSALDLQYPKIVIGYSGEIGTALEIKTQILENSSVQEVEIRPIGSTIVTHTGKNTLAIFSISQKVRK</sequence>
<evidence type="ECO:0000256" key="1">
    <source>
        <dbReference type="ARBA" id="ARBA00003238"/>
    </source>
</evidence>
<dbReference type="PANTHER" id="PTHR33434:SF3">
    <property type="entry name" value="DEGV DOMAIN-CONTAINING PROTEIN YITS"/>
    <property type="match status" value="1"/>
</dbReference>
<dbReference type="EMBL" id="WITJ01000012">
    <property type="protein sequence ID" value="MQW40080.1"/>
    <property type="molecule type" value="Genomic_DNA"/>
</dbReference>
<protein>
    <submittedName>
        <fullName evidence="3">DegV family EDD domain-containing protein</fullName>
    </submittedName>
</protein>
<dbReference type="AlphaFoldDB" id="A0A7X1ZBJ4"/>
<gene>
    <name evidence="3" type="ORF">GHI93_09090</name>
</gene>
<dbReference type="OrthoDB" id="9780660at2"/>
<evidence type="ECO:0000313" key="4">
    <source>
        <dbReference type="Proteomes" id="UP000439550"/>
    </source>
</evidence>
<evidence type="ECO:0000256" key="2">
    <source>
        <dbReference type="ARBA" id="ARBA00023121"/>
    </source>
</evidence>
<accession>A0A7X1ZBJ4</accession>
<comment type="caution">
    <text evidence="3">The sequence shown here is derived from an EMBL/GenBank/DDBJ whole genome shotgun (WGS) entry which is preliminary data.</text>
</comment>
<dbReference type="NCBIfam" id="TIGR00762">
    <property type="entry name" value="DegV"/>
    <property type="match status" value="1"/>
</dbReference>
<proteinExistence type="predicted"/>
<dbReference type="InterPro" id="IPR050270">
    <property type="entry name" value="DegV_domain_contain"/>
</dbReference>